<evidence type="ECO:0000256" key="3">
    <source>
        <dbReference type="ARBA" id="ARBA00022801"/>
    </source>
</evidence>
<dbReference type="GO" id="GO:0016811">
    <property type="term" value="F:hydrolase activity, acting on carbon-nitrogen (but not peptide) bonds, in linear amides"/>
    <property type="evidence" value="ECO:0007669"/>
    <property type="project" value="InterPro"/>
</dbReference>
<dbReference type="Pfam" id="PF24827">
    <property type="entry name" value="AstE_AspA_cat"/>
    <property type="match status" value="1"/>
</dbReference>
<comment type="caution">
    <text evidence="6">The sequence shown here is derived from an EMBL/GenBank/DDBJ whole genome shotgun (WGS) entry which is preliminary data.</text>
</comment>
<organism evidence="6 7">
    <name type="scientific">Inquilinus limosus MP06</name>
    <dbReference type="NCBI Taxonomy" id="1398085"/>
    <lineage>
        <taxon>Bacteria</taxon>
        <taxon>Pseudomonadati</taxon>
        <taxon>Pseudomonadota</taxon>
        <taxon>Alphaproteobacteria</taxon>
        <taxon>Rhodospirillales</taxon>
        <taxon>Rhodospirillaceae</taxon>
        <taxon>Inquilinus</taxon>
    </lineage>
</organism>
<evidence type="ECO:0000313" key="7">
    <source>
        <dbReference type="Proteomes" id="UP000029995"/>
    </source>
</evidence>
<dbReference type="GO" id="GO:0016788">
    <property type="term" value="F:hydrolase activity, acting on ester bonds"/>
    <property type="evidence" value="ECO:0007669"/>
    <property type="project" value="InterPro"/>
</dbReference>
<keyword evidence="2" id="KW-0479">Metal-binding</keyword>
<dbReference type="SUPFAM" id="SSF53187">
    <property type="entry name" value="Zn-dependent exopeptidases"/>
    <property type="match status" value="1"/>
</dbReference>
<dbReference type="Proteomes" id="UP000029995">
    <property type="component" value="Unassembled WGS sequence"/>
</dbReference>
<dbReference type="PANTHER" id="PTHR37326:SF1">
    <property type="entry name" value="BLL3975 PROTEIN"/>
    <property type="match status" value="1"/>
</dbReference>
<proteinExistence type="predicted"/>
<dbReference type="Gene3D" id="3.40.630.10">
    <property type="entry name" value="Zn peptidases"/>
    <property type="match status" value="1"/>
</dbReference>
<sequence length="346" mass="36184">MGSSRGGPAARRSTAFTDIDFDRPGRQVGFFHIPQSPDDDAWGTVRIPLAVIANGTGPTVILEGGNHGDEYEGPITLGEIIRDLDPGTIQGRLILIPAINLPAVVAGKRTSPVDGLNFNRTFPGDPAGTITRQISAYVQDVLLPLGDAFLDLHSGGSSLDILPSAIVEPAPDPAHQRRNIDAVLAFGAPITVVVDNLGEPRTATAAAVAAGLTVVGTEMAGAGTVSLDALDICRRGVRGVLAHLGVLDPSFAAPRRPDPKVYEVAGAPSYVLAGDDGVFEPYHRNGTEVRTGQPAGRIHFLHDPGRAPAELRYGADGIVYARRQPGRVRPGNCCLVVASPYRGSLG</sequence>
<keyword evidence="3" id="KW-0378">Hydrolase</keyword>
<reference evidence="6 7" key="1">
    <citation type="submission" date="2014-01" db="EMBL/GenBank/DDBJ databases">
        <title>Genome sequence determination for a cystic fibrosis isolate, Inquilinus limosus.</title>
        <authorList>
            <person name="Pino M."/>
            <person name="Di Conza J."/>
            <person name="Gutkind G."/>
        </authorList>
    </citation>
    <scope>NUCLEOTIDE SEQUENCE [LARGE SCALE GENOMIC DNA]</scope>
    <source>
        <strain evidence="6 7">MP06</strain>
    </source>
</reference>
<evidence type="ECO:0000313" key="6">
    <source>
        <dbReference type="EMBL" id="KGM32020.1"/>
    </source>
</evidence>
<dbReference type="AlphaFoldDB" id="A0A0A0D1Y1"/>
<dbReference type="InterPro" id="IPR043795">
    <property type="entry name" value="N-alpha-Ac-DABA-like"/>
</dbReference>
<dbReference type="InterPro" id="IPR055438">
    <property type="entry name" value="AstE_AspA_cat"/>
</dbReference>
<dbReference type="PIRSF" id="PIRSF039012">
    <property type="entry name" value="ASP"/>
    <property type="match status" value="1"/>
</dbReference>
<dbReference type="InterPro" id="IPR053138">
    <property type="entry name" value="N-alpha-Ac-DABA_deacetylase"/>
</dbReference>
<protein>
    <submittedName>
        <fullName evidence="6">Succinylglutamate desuccinylase</fullName>
    </submittedName>
</protein>
<comment type="cofactor">
    <cofactor evidence="1">
        <name>Zn(2+)</name>
        <dbReference type="ChEBI" id="CHEBI:29105"/>
    </cofactor>
</comment>
<evidence type="ECO:0000256" key="1">
    <source>
        <dbReference type="ARBA" id="ARBA00001947"/>
    </source>
</evidence>
<keyword evidence="4" id="KW-0862">Zinc</keyword>
<evidence type="ECO:0000256" key="4">
    <source>
        <dbReference type="ARBA" id="ARBA00022833"/>
    </source>
</evidence>
<dbReference type="EMBL" id="JANX01000391">
    <property type="protein sequence ID" value="KGM32020.1"/>
    <property type="molecule type" value="Genomic_DNA"/>
</dbReference>
<gene>
    <name evidence="6" type="ORF">P409_23860</name>
</gene>
<accession>A0A0A0D1Y1</accession>
<dbReference type="GO" id="GO:0046872">
    <property type="term" value="F:metal ion binding"/>
    <property type="evidence" value="ECO:0007669"/>
    <property type="project" value="UniProtKB-KW"/>
</dbReference>
<dbReference type="PANTHER" id="PTHR37326">
    <property type="entry name" value="BLL3975 PROTEIN"/>
    <property type="match status" value="1"/>
</dbReference>
<evidence type="ECO:0000259" key="5">
    <source>
        <dbReference type="Pfam" id="PF24827"/>
    </source>
</evidence>
<feature type="domain" description="Succinylglutamate desuccinylase/Aspartoacylase catalytic" evidence="5">
    <location>
        <begin position="57"/>
        <end position="244"/>
    </location>
</feature>
<dbReference type="CDD" id="cd06252">
    <property type="entry name" value="M14_ASTE_ASPA-like"/>
    <property type="match status" value="1"/>
</dbReference>
<evidence type="ECO:0000256" key="2">
    <source>
        <dbReference type="ARBA" id="ARBA00022723"/>
    </source>
</evidence>
<name>A0A0A0D1Y1_9PROT</name>